<dbReference type="SMART" id="SM00965">
    <property type="entry name" value="STN"/>
    <property type="match status" value="1"/>
</dbReference>
<evidence type="ECO:0000256" key="5">
    <source>
        <dbReference type="ARBA" id="ARBA00023237"/>
    </source>
</evidence>
<comment type="similarity">
    <text evidence="6">Belongs to the bacterial secretin family.</text>
</comment>
<keyword evidence="11" id="KW-1185">Reference proteome</keyword>
<evidence type="ECO:0000256" key="2">
    <source>
        <dbReference type="ARBA" id="ARBA00022448"/>
    </source>
</evidence>
<proteinExistence type="inferred from homology"/>
<feature type="region of interest" description="Disordered" evidence="8">
    <location>
        <begin position="536"/>
        <end position="596"/>
    </location>
</feature>
<dbReference type="PANTHER" id="PTHR30332:SF17">
    <property type="entry name" value="TYPE IV PILIATION SYSTEM PROTEIN DR_0774-RELATED"/>
    <property type="match status" value="1"/>
</dbReference>
<dbReference type="SUPFAM" id="SSF48452">
    <property type="entry name" value="TPR-like"/>
    <property type="match status" value="1"/>
</dbReference>
<evidence type="ECO:0000256" key="3">
    <source>
        <dbReference type="ARBA" id="ARBA00022729"/>
    </source>
</evidence>
<dbReference type="SUPFAM" id="SSF49384">
    <property type="entry name" value="Carbohydrate-binding domain"/>
    <property type="match status" value="1"/>
</dbReference>
<evidence type="ECO:0000313" key="10">
    <source>
        <dbReference type="EMBL" id="MCT7313296.1"/>
    </source>
</evidence>
<dbReference type="CDD" id="cd08547">
    <property type="entry name" value="Type_II_cohesin"/>
    <property type="match status" value="1"/>
</dbReference>
<sequence length="738" mass="78727">MEESLARLKVALVEKPSNPELREMYLTLREQAVANWLAQSAGAISRGDSRTAETYYRRVLAVDPSNAIARTGLQLMERTARHAKLVQEAETAVRKKDEDGARSALRTVLSEDPVNPAALRLWSALEETAAKNSASPQLSSALKKTLSIEFKDAPLKQVFEVFARTSGINFVFDKDIKGDQKTTIFLKGTSIKDALDVVLLTNQLEQRILDRNTILVYPNTPAKLKDYQPLAVRSFFLSNADAEQVAGTLKTILKSRDVVVDKKQNMVIMRDTPDAIRAAEKLVALHDLPEPEVMLEVEILEVNRTRLSELGIKFPEQLSLVPLPSTSGGSVTLNDLLHLTPSGVGATLSPLNINARGVDGDVNLLANPRIRARNRETAKILIGDRVPNITTTSTSTGFVAQSVQYLDVGLKLEVTPVISIDNEIAIKVSLEVSSIANQVTTTTGTLAYQIGTRTASTVLRLKDGENQVLAGLINDQDQRTTNKVPGLGDIPGIGRLFSSSLNQTTKNEIVLSITPRLVRNTPRPDLTQIEFAAGTESSLHGLSSRSASDSPSSSGDAPAIDSAAAPQPGAPTPPTDTPSSSSTSNGGNNAGSGTTQGLMRWQAPSQVKVGETFSAQLWMQPSQPITSVPYALSFDPKLLQVLSVAEGDLMKQGGAATAFNERVDQNAGQVYVTNIRNAAGQGDDSGATSPGVLVTLSLRATAAAEAAQLQLVTIAPIGLNGASVSMSSPSPQAIKITP</sequence>
<dbReference type="InterPro" id="IPR002102">
    <property type="entry name" value="Cohesin_dom"/>
</dbReference>
<keyword evidence="2 7" id="KW-0813">Transport</keyword>
<keyword evidence="4" id="KW-0472">Membrane</keyword>
<dbReference type="Proteomes" id="UP001164420">
    <property type="component" value="Unassembled WGS sequence"/>
</dbReference>
<dbReference type="InterPro" id="IPR004846">
    <property type="entry name" value="T2SS/T3SS_dom"/>
</dbReference>
<dbReference type="InterPro" id="IPR038591">
    <property type="entry name" value="NolW-like_sf"/>
</dbReference>
<feature type="domain" description="Secretin/TonB short N-terminal" evidence="9">
    <location>
        <begin position="168"/>
        <end position="219"/>
    </location>
</feature>
<dbReference type="InterPro" id="IPR050810">
    <property type="entry name" value="Bact_Secretion_Sys_Channel"/>
</dbReference>
<keyword evidence="5" id="KW-0998">Cell outer membrane</keyword>
<organism evidence="10 11">
    <name type="scientific">Ralstonia mojiangensis</name>
    <dbReference type="NCBI Taxonomy" id="2953895"/>
    <lineage>
        <taxon>Bacteria</taxon>
        <taxon>Pseudomonadati</taxon>
        <taxon>Pseudomonadota</taxon>
        <taxon>Betaproteobacteria</taxon>
        <taxon>Burkholderiales</taxon>
        <taxon>Burkholderiaceae</taxon>
        <taxon>Ralstonia</taxon>
    </lineage>
</organism>
<dbReference type="EMBL" id="JAOCQI010000003">
    <property type="protein sequence ID" value="MCT7313296.1"/>
    <property type="molecule type" value="Genomic_DNA"/>
</dbReference>
<evidence type="ECO:0000259" key="9">
    <source>
        <dbReference type="SMART" id="SM00965"/>
    </source>
</evidence>
<dbReference type="InterPro" id="IPR005644">
    <property type="entry name" value="NolW-like"/>
</dbReference>
<evidence type="ECO:0000313" key="11">
    <source>
        <dbReference type="Proteomes" id="UP001164420"/>
    </source>
</evidence>
<dbReference type="InterPro" id="IPR011990">
    <property type="entry name" value="TPR-like_helical_dom_sf"/>
</dbReference>
<dbReference type="InterPro" id="IPR008965">
    <property type="entry name" value="CBM2/CBM3_carb-bd_dom_sf"/>
</dbReference>
<feature type="compositionally biased region" description="Low complexity" evidence="8">
    <location>
        <begin position="577"/>
        <end position="596"/>
    </location>
</feature>
<dbReference type="Gene3D" id="3.30.1370.120">
    <property type="match status" value="1"/>
</dbReference>
<evidence type="ECO:0000256" key="7">
    <source>
        <dbReference type="RuleBase" id="RU004004"/>
    </source>
</evidence>
<accession>A0ABT2LDN7</accession>
<name>A0ABT2LDN7_9RALS</name>
<keyword evidence="3" id="KW-0732">Signal</keyword>
<dbReference type="Pfam" id="PF00963">
    <property type="entry name" value="Cohesin"/>
    <property type="match status" value="1"/>
</dbReference>
<comment type="caution">
    <text evidence="10">The sequence shown here is derived from an EMBL/GenBank/DDBJ whole genome shotgun (WGS) entry which is preliminary data.</text>
</comment>
<dbReference type="Pfam" id="PF00263">
    <property type="entry name" value="Secretin"/>
    <property type="match status" value="1"/>
</dbReference>
<dbReference type="InterPro" id="IPR011662">
    <property type="entry name" value="Secretin/TonB_short_N"/>
</dbReference>
<dbReference type="Gene3D" id="3.30.1370.130">
    <property type="match status" value="1"/>
</dbReference>
<evidence type="ECO:0000256" key="6">
    <source>
        <dbReference type="RuleBase" id="RU004003"/>
    </source>
</evidence>
<dbReference type="Gene3D" id="1.25.40.10">
    <property type="entry name" value="Tetratricopeptide repeat domain"/>
    <property type="match status" value="1"/>
</dbReference>
<evidence type="ECO:0000256" key="1">
    <source>
        <dbReference type="ARBA" id="ARBA00004370"/>
    </source>
</evidence>
<dbReference type="Gene3D" id="2.60.40.680">
    <property type="match status" value="1"/>
</dbReference>
<dbReference type="PANTHER" id="PTHR30332">
    <property type="entry name" value="PROBABLE GENERAL SECRETION PATHWAY PROTEIN D"/>
    <property type="match status" value="1"/>
</dbReference>
<protein>
    <submittedName>
        <fullName evidence="10">Cohesin domain-containing protein</fullName>
    </submittedName>
</protein>
<feature type="compositionally biased region" description="Low complexity" evidence="8">
    <location>
        <begin position="537"/>
        <end position="567"/>
    </location>
</feature>
<dbReference type="InterPro" id="IPR001775">
    <property type="entry name" value="GspD/PilQ"/>
</dbReference>
<reference evidence="10 11" key="1">
    <citation type="journal article" date="2023" name="Front. Microbiol.">
        <title>Ralstonia chuxiongensis sp. nov., Ralstonia mojiangensis sp. nov., and Ralstonia soli sp. nov., isolated from tobacco fields, are three novel species in the family Burkholderiaceae.</title>
        <authorList>
            <person name="Lu C.H."/>
            <person name="Zhang Y.Y."/>
            <person name="Jiang N."/>
            <person name="Chen W."/>
            <person name="Shao X."/>
            <person name="Zhao Z.M."/>
            <person name="Lu W.L."/>
            <person name="Hu X."/>
            <person name="Xi Y.X."/>
            <person name="Zou S.Y."/>
            <person name="Wei Q.J."/>
            <person name="Lin Z.L."/>
            <person name="Gong L."/>
            <person name="Gai X.T."/>
            <person name="Zhang L.Q."/>
            <person name="Li J.Y."/>
            <person name="Jin Y."/>
            <person name="Xia Z.Y."/>
        </authorList>
    </citation>
    <scope>NUCLEOTIDE SEQUENCE [LARGE SCALE GENOMIC DNA]</scope>
    <source>
        <strain evidence="10 11">22TCJT01-1</strain>
    </source>
</reference>
<dbReference type="Pfam" id="PF03958">
    <property type="entry name" value="Secretin_N"/>
    <property type="match status" value="1"/>
</dbReference>
<gene>
    <name evidence="10" type="ORF">N5J06_20165</name>
</gene>
<dbReference type="RefSeq" id="WP_260785042.1">
    <property type="nucleotide sequence ID" value="NZ_JAOCQI010000003.1"/>
</dbReference>
<evidence type="ECO:0000256" key="8">
    <source>
        <dbReference type="SAM" id="MobiDB-lite"/>
    </source>
</evidence>
<dbReference type="Pfam" id="PF07660">
    <property type="entry name" value="STN"/>
    <property type="match status" value="1"/>
</dbReference>
<dbReference type="PRINTS" id="PR00811">
    <property type="entry name" value="BCTERIALGSPD"/>
</dbReference>
<evidence type="ECO:0000256" key="4">
    <source>
        <dbReference type="ARBA" id="ARBA00023136"/>
    </source>
</evidence>
<comment type="subcellular location">
    <subcellularLocation>
        <location evidence="7">Cell outer membrane</location>
    </subcellularLocation>
    <subcellularLocation>
        <location evidence="1">Membrane</location>
    </subcellularLocation>
</comment>